<gene>
    <name evidence="2" type="ORF">CTI18_11755</name>
</gene>
<evidence type="ECO:0000256" key="1">
    <source>
        <dbReference type="SAM" id="Phobius"/>
    </source>
</evidence>
<dbReference type="EMBL" id="PEKN01000002">
    <property type="protein sequence ID" value="PIK19570.1"/>
    <property type="molecule type" value="Genomic_DNA"/>
</dbReference>
<reference evidence="2 3" key="1">
    <citation type="submission" date="2017-11" db="EMBL/GenBank/DDBJ databases">
        <title>Genome sequencing of Prevotella intermedia KCOM 1653.</title>
        <authorList>
            <person name="Kook J.-K."/>
            <person name="Park S.-N."/>
            <person name="Lim Y.K."/>
        </authorList>
    </citation>
    <scope>NUCLEOTIDE SEQUENCE [LARGE SCALE GENOMIC DNA]</scope>
    <source>
        <strain evidence="2 3">KCOM 1653</strain>
    </source>
</reference>
<keyword evidence="1" id="KW-0472">Membrane</keyword>
<evidence type="ECO:0000313" key="2">
    <source>
        <dbReference type="EMBL" id="PIK19570.1"/>
    </source>
</evidence>
<evidence type="ECO:0000313" key="3">
    <source>
        <dbReference type="Proteomes" id="UP000230046"/>
    </source>
</evidence>
<dbReference type="RefSeq" id="WP_099836894.1">
    <property type="nucleotide sequence ID" value="NZ_PEKN01000002.1"/>
</dbReference>
<name>A0A2G8I7V3_PREIN</name>
<protein>
    <submittedName>
        <fullName evidence="2">Uncharacterized protein</fullName>
    </submittedName>
</protein>
<accession>A0A2G8I7V3</accession>
<dbReference type="Proteomes" id="UP000230046">
    <property type="component" value="Unassembled WGS sequence"/>
</dbReference>
<keyword evidence="1" id="KW-0812">Transmembrane</keyword>
<organism evidence="2 3">
    <name type="scientific">Prevotella intermedia</name>
    <dbReference type="NCBI Taxonomy" id="28131"/>
    <lineage>
        <taxon>Bacteria</taxon>
        <taxon>Pseudomonadati</taxon>
        <taxon>Bacteroidota</taxon>
        <taxon>Bacteroidia</taxon>
        <taxon>Bacteroidales</taxon>
        <taxon>Prevotellaceae</taxon>
        <taxon>Prevotella</taxon>
    </lineage>
</organism>
<dbReference type="AlphaFoldDB" id="A0A2G8I7V3"/>
<proteinExistence type="predicted"/>
<feature type="transmembrane region" description="Helical" evidence="1">
    <location>
        <begin position="39"/>
        <end position="66"/>
    </location>
</feature>
<keyword evidence="1" id="KW-1133">Transmembrane helix</keyword>
<comment type="caution">
    <text evidence="2">The sequence shown here is derived from an EMBL/GenBank/DDBJ whole genome shotgun (WGS) entry which is preliminary data.</text>
</comment>
<sequence length="125" mass="13932">MTSLQKQVSDVCKLADSVVNNPSRAIDDVAKSLEVSPSIVAFAAGAVFVPGPWAITGIITAIWKVFRDTKRQRQEKERMLREVISKQQAVIRKLQMEDASNKIEIDNLKHMLEMLNKVEGVIKAA</sequence>